<keyword evidence="3" id="KW-1185">Reference proteome</keyword>
<dbReference type="InterPro" id="IPR000719">
    <property type="entry name" value="Prot_kinase_dom"/>
</dbReference>
<reference evidence="2 3" key="1">
    <citation type="submission" date="2018-06" db="EMBL/GenBank/DDBJ databases">
        <title>Comparative genomics reveals the genomic features of Rhizophagus irregularis, R. cerebriforme, R. diaphanum and Gigaspora rosea, and their symbiotic lifestyle signature.</title>
        <authorList>
            <person name="Morin E."/>
            <person name="San Clemente H."/>
            <person name="Chen E.C.H."/>
            <person name="De La Providencia I."/>
            <person name="Hainaut M."/>
            <person name="Kuo A."/>
            <person name="Kohler A."/>
            <person name="Murat C."/>
            <person name="Tang N."/>
            <person name="Roy S."/>
            <person name="Loubradou J."/>
            <person name="Henrissat B."/>
            <person name="Grigoriev I.V."/>
            <person name="Corradi N."/>
            <person name="Roux C."/>
            <person name="Martin F.M."/>
        </authorList>
    </citation>
    <scope>NUCLEOTIDE SEQUENCE [LARGE SCALE GENOMIC DNA]</scope>
    <source>
        <strain evidence="2 3">DAOM 194757</strain>
    </source>
</reference>
<evidence type="ECO:0000313" key="3">
    <source>
        <dbReference type="Proteomes" id="UP000266673"/>
    </source>
</evidence>
<sequence>METVHIVMKITLGETCGYENVIEWIPLSRLSDVKEIGKGGFGSVYSATWSDGIRKIEEIKKTDKRSRESNSIVALKTLSGSLKEFDNHLKCSWYGRYIHADFHSGNILQDQSVSKALQSYISDLGLSKKVDETDSKDCVYGVMPYVYPDVLSGKSLQKLLIFMALGS</sequence>
<comment type="caution">
    <text evidence="2">The sequence shown here is derived from an EMBL/GenBank/DDBJ whole genome shotgun (WGS) entry which is preliminary data.</text>
</comment>
<dbReference type="EMBL" id="QKWP01000606">
    <property type="protein sequence ID" value="RIB17426.1"/>
    <property type="molecule type" value="Genomic_DNA"/>
</dbReference>
<dbReference type="SUPFAM" id="SSF56112">
    <property type="entry name" value="Protein kinase-like (PK-like)"/>
    <property type="match status" value="1"/>
</dbReference>
<dbReference type="PROSITE" id="PS50011">
    <property type="entry name" value="PROTEIN_KINASE_DOM"/>
    <property type="match status" value="1"/>
</dbReference>
<dbReference type="InterPro" id="IPR011009">
    <property type="entry name" value="Kinase-like_dom_sf"/>
</dbReference>
<feature type="domain" description="Protein kinase" evidence="1">
    <location>
        <begin position="1"/>
        <end position="167"/>
    </location>
</feature>
<name>A0A397VDP5_9GLOM</name>
<dbReference type="GO" id="GO:0005524">
    <property type="term" value="F:ATP binding"/>
    <property type="evidence" value="ECO:0007669"/>
    <property type="project" value="InterPro"/>
</dbReference>
<protein>
    <recommendedName>
        <fullName evidence="1">Protein kinase domain-containing protein</fullName>
    </recommendedName>
</protein>
<organism evidence="2 3">
    <name type="scientific">Gigaspora rosea</name>
    <dbReference type="NCBI Taxonomy" id="44941"/>
    <lineage>
        <taxon>Eukaryota</taxon>
        <taxon>Fungi</taxon>
        <taxon>Fungi incertae sedis</taxon>
        <taxon>Mucoromycota</taxon>
        <taxon>Glomeromycotina</taxon>
        <taxon>Glomeromycetes</taxon>
        <taxon>Diversisporales</taxon>
        <taxon>Gigasporaceae</taxon>
        <taxon>Gigaspora</taxon>
    </lineage>
</organism>
<evidence type="ECO:0000313" key="2">
    <source>
        <dbReference type="EMBL" id="RIB17426.1"/>
    </source>
</evidence>
<dbReference type="Gene3D" id="1.10.510.10">
    <property type="entry name" value="Transferase(Phosphotransferase) domain 1"/>
    <property type="match status" value="2"/>
</dbReference>
<evidence type="ECO:0000259" key="1">
    <source>
        <dbReference type="PROSITE" id="PS50011"/>
    </source>
</evidence>
<gene>
    <name evidence="2" type="ORF">C2G38_2037750</name>
</gene>
<dbReference type="AlphaFoldDB" id="A0A397VDP5"/>
<dbReference type="GO" id="GO:0004672">
    <property type="term" value="F:protein kinase activity"/>
    <property type="evidence" value="ECO:0007669"/>
    <property type="project" value="InterPro"/>
</dbReference>
<dbReference type="Proteomes" id="UP000266673">
    <property type="component" value="Unassembled WGS sequence"/>
</dbReference>
<dbReference type="OrthoDB" id="6718656at2759"/>
<proteinExistence type="predicted"/>
<accession>A0A397VDP5</accession>